<dbReference type="Pfam" id="PF13672">
    <property type="entry name" value="PP2C_2"/>
    <property type="match status" value="1"/>
</dbReference>
<feature type="domain" description="PPM-type phosphatase" evidence="1">
    <location>
        <begin position="19"/>
        <end position="257"/>
    </location>
</feature>
<evidence type="ECO:0000259" key="1">
    <source>
        <dbReference type="PROSITE" id="PS51746"/>
    </source>
</evidence>
<sequence>MSQKTDRWKTRKAGSFMFTYAVLSEVGEREINEDSVGFAPVGKDIGIVILADGLGGHGRGEDASALVTTASKEVFRYYYNQKDCLERCFMESQKRLMKKQADENARQDLKTTLVLLRIVNGYVQWGHVGDSRLYYFKNGRIVKRTLDHSVPQMLVAAGEIDEKEIRHHPDRNRLVRVMGMEWDEPKYQVSEPMPEEPGQAFLLCSDGFWENIEEEQMEACLQKSANPHEWLERMEKIVVKNGRGTNMDNYSAIVVFAGV</sequence>
<accession>A0A415UG01</accession>
<dbReference type="PROSITE" id="PS51746">
    <property type="entry name" value="PPM_2"/>
    <property type="match status" value="1"/>
</dbReference>
<comment type="caution">
    <text evidence="2">The sequence shown here is derived from an EMBL/GenBank/DDBJ whole genome shotgun (WGS) entry which is preliminary data.</text>
</comment>
<dbReference type="SUPFAM" id="SSF81606">
    <property type="entry name" value="PP2C-like"/>
    <property type="match status" value="1"/>
</dbReference>
<reference evidence="2 3" key="1">
    <citation type="submission" date="2018-08" db="EMBL/GenBank/DDBJ databases">
        <title>A genome reference for cultivated species of the human gut microbiota.</title>
        <authorList>
            <person name="Zou Y."/>
            <person name="Xue W."/>
            <person name="Luo G."/>
        </authorList>
    </citation>
    <scope>NUCLEOTIDE SEQUENCE [LARGE SCALE GENOMIC DNA]</scope>
    <source>
        <strain evidence="2 3">AF31-17AC</strain>
    </source>
</reference>
<dbReference type="Gene3D" id="3.60.40.10">
    <property type="entry name" value="PPM-type phosphatase domain"/>
    <property type="match status" value="1"/>
</dbReference>
<dbReference type="Proteomes" id="UP000283700">
    <property type="component" value="Unassembled WGS sequence"/>
</dbReference>
<proteinExistence type="predicted"/>
<dbReference type="CDD" id="cd00143">
    <property type="entry name" value="PP2Cc"/>
    <property type="match status" value="1"/>
</dbReference>
<protein>
    <submittedName>
        <fullName evidence="2">Serine/threonine-protein phosphatase</fullName>
    </submittedName>
</protein>
<evidence type="ECO:0000313" key="2">
    <source>
        <dbReference type="EMBL" id="RHN17020.1"/>
    </source>
</evidence>
<dbReference type="InterPro" id="IPR036457">
    <property type="entry name" value="PPM-type-like_dom_sf"/>
</dbReference>
<dbReference type="InterPro" id="IPR001932">
    <property type="entry name" value="PPM-type_phosphatase-like_dom"/>
</dbReference>
<gene>
    <name evidence="2" type="ORF">DWZ29_02465</name>
</gene>
<dbReference type="SMART" id="SM00331">
    <property type="entry name" value="PP2C_SIG"/>
    <property type="match status" value="1"/>
</dbReference>
<evidence type="ECO:0000313" key="3">
    <source>
        <dbReference type="Proteomes" id="UP000283700"/>
    </source>
</evidence>
<name>A0A415UG01_9FIRM</name>
<dbReference type="AlphaFoldDB" id="A0A415UG01"/>
<dbReference type="EMBL" id="QRQO01000004">
    <property type="protein sequence ID" value="RHN17020.1"/>
    <property type="molecule type" value="Genomic_DNA"/>
</dbReference>
<dbReference type="SMART" id="SM00332">
    <property type="entry name" value="PP2Cc"/>
    <property type="match status" value="1"/>
</dbReference>
<organism evidence="2 3">
    <name type="scientific">Anaerobutyricum hallii</name>
    <dbReference type="NCBI Taxonomy" id="39488"/>
    <lineage>
        <taxon>Bacteria</taxon>
        <taxon>Bacillati</taxon>
        <taxon>Bacillota</taxon>
        <taxon>Clostridia</taxon>
        <taxon>Lachnospirales</taxon>
        <taxon>Lachnospiraceae</taxon>
        <taxon>Anaerobutyricum</taxon>
    </lineage>
</organism>